<name>A0A4Q2AH36_9BURK</name>
<evidence type="ECO:0000256" key="3">
    <source>
        <dbReference type="ARBA" id="ARBA00023125"/>
    </source>
</evidence>
<dbReference type="GO" id="GO:0043565">
    <property type="term" value="F:sequence-specific DNA binding"/>
    <property type="evidence" value="ECO:0007669"/>
    <property type="project" value="TreeGrafter"/>
</dbReference>
<evidence type="ECO:0000313" key="7">
    <source>
        <dbReference type="Proteomes" id="UP000289650"/>
    </source>
</evidence>
<keyword evidence="2" id="KW-0805">Transcription regulation</keyword>
<dbReference type="InterPro" id="IPR036388">
    <property type="entry name" value="WH-like_DNA-bd_sf"/>
</dbReference>
<dbReference type="PROSITE" id="PS50931">
    <property type="entry name" value="HTH_LYSR"/>
    <property type="match status" value="1"/>
</dbReference>
<dbReference type="PRINTS" id="PR00039">
    <property type="entry name" value="HTHLYSR"/>
</dbReference>
<dbReference type="InterPro" id="IPR058163">
    <property type="entry name" value="LysR-type_TF_proteobact-type"/>
</dbReference>
<dbReference type="OrthoDB" id="5525645at2"/>
<evidence type="ECO:0000256" key="2">
    <source>
        <dbReference type="ARBA" id="ARBA00023015"/>
    </source>
</evidence>
<dbReference type="GO" id="GO:0006351">
    <property type="term" value="P:DNA-templated transcription"/>
    <property type="evidence" value="ECO:0007669"/>
    <property type="project" value="TreeGrafter"/>
</dbReference>
<keyword evidence="3" id="KW-0238">DNA-binding</keyword>
<dbReference type="InterPro" id="IPR000847">
    <property type="entry name" value="LysR_HTH_N"/>
</dbReference>
<comment type="caution">
    <text evidence="6">The sequence shown here is derived from an EMBL/GenBank/DDBJ whole genome shotgun (WGS) entry which is preliminary data.</text>
</comment>
<protein>
    <submittedName>
        <fullName evidence="6">LysR family transcriptional regulator</fullName>
    </submittedName>
</protein>
<dbReference type="InterPro" id="IPR036390">
    <property type="entry name" value="WH_DNA-bd_sf"/>
</dbReference>
<dbReference type="InterPro" id="IPR005119">
    <property type="entry name" value="LysR_subst-bd"/>
</dbReference>
<accession>A0A4Q2AH36</accession>
<dbReference type="Proteomes" id="UP000289650">
    <property type="component" value="Unassembled WGS sequence"/>
</dbReference>
<comment type="similarity">
    <text evidence="1">Belongs to the LysR transcriptional regulatory family.</text>
</comment>
<dbReference type="PANTHER" id="PTHR30537">
    <property type="entry name" value="HTH-TYPE TRANSCRIPTIONAL REGULATOR"/>
    <property type="match status" value="1"/>
</dbReference>
<proteinExistence type="inferred from homology"/>
<dbReference type="SUPFAM" id="SSF46785">
    <property type="entry name" value="Winged helix' DNA-binding domain"/>
    <property type="match status" value="1"/>
</dbReference>
<gene>
    <name evidence="6" type="ORF">D1006_27065</name>
</gene>
<dbReference type="CDD" id="cd08474">
    <property type="entry name" value="PBP2_CrgA_like_5"/>
    <property type="match status" value="1"/>
</dbReference>
<dbReference type="RefSeq" id="WP_129516363.1">
    <property type="nucleotide sequence ID" value="NZ_QWEX01000002.1"/>
</dbReference>
<feature type="domain" description="HTH lysR-type" evidence="5">
    <location>
        <begin position="4"/>
        <end position="61"/>
    </location>
</feature>
<dbReference type="PANTHER" id="PTHR30537:SF1">
    <property type="entry name" value="HTH-TYPE TRANSCRIPTIONAL REGULATOR PGRR"/>
    <property type="match status" value="1"/>
</dbReference>
<reference evidence="6 7" key="1">
    <citation type="submission" date="2018-08" db="EMBL/GenBank/DDBJ databases">
        <title>Mountain-cultivated ginseng endophyte, Burkholderia stabilis and its activity against ginseng root rot disease.</title>
        <authorList>
            <person name="Tapan Kumar M."/>
            <person name="Bae H."/>
            <person name="Shanmugam G."/>
            <person name="Jeon J."/>
        </authorList>
    </citation>
    <scope>NUCLEOTIDE SEQUENCE [LARGE SCALE GENOMIC DNA]</scope>
    <source>
        <strain evidence="6 7">EB159</strain>
    </source>
</reference>
<organism evidence="6 7">
    <name type="scientific">Burkholderia stabilis</name>
    <dbReference type="NCBI Taxonomy" id="95485"/>
    <lineage>
        <taxon>Bacteria</taxon>
        <taxon>Pseudomonadati</taxon>
        <taxon>Pseudomonadota</taxon>
        <taxon>Betaproteobacteria</taxon>
        <taxon>Burkholderiales</taxon>
        <taxon>Burkholderiaceae</taxon>
        <taxon>Burkholderia</taxon>
        <taxon>Burkholderia cepacia complex</taxon>
    </lineage>
</organism>
<dbReference type="Gene3D" id="3.40.190.290">
    <property type="match status" value="1"/>
</dbReference>
<evidence type="ECO:0000256" key="1">
    <source>
        <dbReference type="ARBA" id="ARBA00009437"/>
    </source>
</evidence>
<evidence type="ECO:0000259" key="5">
    <source>
        <dbReference type="PROSITE" id="PS50931"/>
    </source>
</evidence>
<dbReference type="EMBL" id="QWEX01000002">
    <property type="protein sequence ID" value="RXV68788.1"/>
    <property type="molecule type" value="Genomic_DNA"/>
</dbReference>
<sequence length="305" mass="33646">MRRTDIGELTSFITIAEQRSFSGAARILGVSPSALSHTIRHLEARLGVRLFNRTTRSVALTEAGEQLLLRVRPAVADLEDALNDAATARNRPSGQIRISASEAGSRPLIRHVLPAFVARYPDIHVEFVVDSRLIDIVEHGFDAGVRVHEDVPRDMIAVRFGGPMHFVAVASPDYLTRHAPPESPHDLTRYPCIRFRFESGALYRWDLMRDGKRVSVDVDGPLTLGNQTLMVDAALTGIGIAWVAEAHVTGHLAAGRLVRVLPEWGQTFDSMCLYYPANRHPPAALRLFVEAVREWAAGAREAAPD</sequence>
<dbReference type="AlphaFoldDB" id="A0A4Q2AH36"/>
<dbReference type="SUPFAM" id="SSF53850">
    <property type="entry name" value="Periplasmic binding protein-like II"/>
    <property type="match status" value="1"/>
</dbReference>
<evidence type="ECO:0000256" key="4">
    <source>
        <dbReference type="ARBA" id="ARBA00023163"/>
    </source>
</evidence>
<evidence type="ECO:0000313" key="6">
    <source>
        <dbReference type="EMBL" id="RXV68788.1"/>
    </source>
</evidence>
<dbReference type="Pfam" id="PF00126">
    <property type="entry name" value="HTH_1"/>
    <property type="match status" value="1"/>
</dbReference>
<dbReference type="Gene3D" id="1.10.10.10">
    <property type="entry name" value="Winged helix-like DNA-binding domain superfamily/Winged helix DNA-binding domain"/>
    <property type="match status" value="1"/>
</dbReference>
<dbReference type="GO" id="GO:0003700">
    <property type="term" value="F:DNA-binding transcription factor activity"/>
    <property type="evidence" value="ECO:0007669"/>
    <property type="project" value="InterPro"/>
</dbReference>
<keyword evidence="4" id="KW-0804">Transcription</keyword>
<dbReference type="FunFam" id="1.10.10.10:FF:000001">
    <property type="entry name" value="LysR family transcriptional regulator"/>
    <property type="match status" value="1"/>
</dbReference>
<dbReference type="Pfam" id="PF03466">
    <property type="entry name" value="LysR_substrate"/>
    <property type="match status" value="1"/>
</dbReference>